<dbReference type="SMART" id="SM00052">
    <property type="entry name" value="EAL"/>
    <property type="match status" value="1"/>
</dbReference>
<dbReference type="PROSITE" id="PS50887">
    <property type="entry name" value="GGDEF"/>
    <property type="match status" value="1"/>
</dbReference>
<dbReference type="InterPro" id="IPR001633">
    <property type="entry name" value="EAL_dom"/>
</dbReference>
<organism evidence="3 4">
    <name type="scientific">Lysobacter koreensis</name>
    <dbReference type="NCBI Taxonomy" id="266122"/>
    <lineage>
        <taxon>Bacteria</taxon>
        <taxon>Pseudomonadati</taxon>
        <taxon>Pseudomonadota</taxon>
        <taxon>Gammaproteobacteria</taxon>
        <taxon>Lysobacterales</taxon>
        <taxon>Lysobacteraceae</taxon>
        <taxon>Lysobacter</taxon>
    </lineage>
</organism>
<dbReference type="CDD" id="cd01949">
    <property type="entry name" value="GGDEF"/>
    <property type="match status" value="1"/>
</dbReference>
<dbReference type="InterPro" id="IPR035919">
    <property type="entry name" value="EAL_sf"/>
</dbReference>
<gene>
    <name evidence="3" type="ORF">ACFQZQ_03975</name>
</gene>
<feature type="domain" description="GGDEF" evidence="2">
    <location>
        <begin position="33"/>
        <end position="166"/>
    </location>
</feature>
<evidence type="ECO:0000313" key="3">
    <source>
        <dbReference type="EMBL" id="MFD0738444.1"/>
    </source>
</evidence>
<dbReference type="Pfam" id="PF00563">
    <property type="entry name" value="EAL"/>
    <property type="match status" value="1"/>
</dbReference>
<evidence type="ECO:0000259" key="1">
    <source>
        <dbReference type="PROSITE" id="PS50883"/>
    </source>
</evidence>
<keyword evidence="4" id="KW-1185">Reference proteome</keyword>
<dbReference type="PANTHER" id="PTHR44757">
    <property type="entry name" value="DIGUANYLATE CYCLASE DGCP"/>
    <property type="match status" value="1"/>
</dbReference>
<name>A0ABW2YJ90_9GAMM</name>
<dbReference type="SUPFAM" id="SSF141868">
    <property type="entry name" value="EAL domain-like"/>
    <property type="match status" value="1"/>
</dbReference>
<dbReference type="CDD" id="cd01948">
    <property type="entry name" value="EAL"/>
    <property type="match status" value="1"/>
</dbReference>
<sequence>MSMTEDALTGLCSRRSFLSSLSRHVQHVNDKRASLALLVIDIDGFAQINGAFGYDTGDQMLRYLTQQLRALARPCDYLARIGDNRFAVILHQLMNKGHAELAIQKLFRLLDVPFQAPSARMKVAVSVGVALCPAHASHPDFLLRRAEAALVTARQTGRRHAFAPDAARDQDLSEVWDLEMQLGGAIERGEMAMHYQPQVRLSDLRPVGAEALMRWNSPSRGVVSPAVFIPVAERTGQIKKLTVWALNTALRQASLWPAGDAPLTVSVNLPGTLATQPDLPELVEDALKLWGCDRVQLVLEVTEGSLMDSERAFAALARIRALGAKISIDDFGTGYSCLAYFRNLPADELKVDRSFVSSILTDPASADIAQLIVDLAHRFGLSVAGEGVEDAATLHALTQLGCDTAQGFLLGKAMPLPQFQRWLMGAVRAVQSQAVQ</sequence>
<dbReference type="SMART" id="SM00267">
    <property type="entry name" value="GGDEF"/>
    <property type="match status" value="1"/>
</dbReference>
<dbReference type="InterPro" id="IPR000160">
    <property type="entry name" value="GGDEF_dom"/>
</dbReference>
<dbReference type="InterPro" id="IPR043128">
    <property type="entry name" value="Rev_trsase/Diguanyl_cyclase"/>
</dbReference>
<dbReference type="NCBIfam" id="TIGR00254">
    <property type="entry name" value="GGDEF"/>
    <property type="match status" value="1"/>
</dbReference>
<feature type="domain" description="EAL" evidence="1">
    <location>
        <begin position="175"/>
        <end position="427"/>
    </location>
</feature>
<dbReference type="Gene3D" id="3.30.70.270">
    <property type="match status" value="1"/>
</dbReference>
<accession>A0ABW2YJ90</accession>
<evidence type="ECO:0000259" key="2">
    <source>
        <dbReference type="PROSITE" id="PS50887"/>
    </source>
</evidence>
<dbReference type="Gene3D" id="3.20.20.450">
    <property type="entry name" value="EAL domain"/>
    <property type="match status" value="1"/>
</dbReference>
<dbReference type="InterPro" id="IPR029787">
    <property type="entry name" value="Nucleotide_cyclase"/>
</dbReference>
<comment type="caution">
    <text evidence="3">The sequence shown here is derived from an EMBL/GenBank/DDBJ whole genome shotgun (WGS) entry which is preliminary data.</text>
</comment>
<dbReference type="RefSeq" id="WP_386811367.1">
    <property type="nucleotide sequence ID" value="NZ_JBHTIH010000002.1"/>
</dbReference>
<proteinExistence type="predicted"/>
<dbReference type="PROSITE" id="PS50883">
    <property type="entry name" value="EAL"/>
    <property type="match status" value="1"/>
</dbReference>
<dbReference type="Pfam" id="PF00990">
    <property type="entry name" value="GGDEF"/>
    <property type="match status" value="1"/>
</dbReference>
<dbReference type="PANTHER" id="PTHR44757:SF2">
    <property type="entry name" value="BIOFILM ARCHITECTURE MAINTENANCE PROTEIN MBAA"/>
    <property type="match status" value="1"/>
</dbReference>
<dbReference type="Proteomes" id="UP001597090">
    <property type="component" value="Unassembled WGS sequence"/>
</dbReference>
<reference evidence="4" key="1">
    <citation type="journal article" date="2019" name="Int. J. Syst. Evol. Microbiol.">
        <title>The Global Catalogue of Microorganisms (GCM) 10K type strain sequencing project: providing services to taxonomists for standard genome sequencing and annotation.</title>
        <authorList>
            <consortium name="The Broad Institute Genomics Platform"/>
            <consortium name="The Broad Institute Genome Sequencing Center for Infectious Disease"/>
            <person name="Wu L."/>
            <person name="Ma J."/>
        </authorList>
    </citation>
    <scope>NUCLEOTIDE SEQUENCE [LARGE SCALE GENOMIC DNA]</scope>
    <source>
        <strain evidence="4">CCUG 55491</strain>
    </source>
</reference>
<dbReference type="EMBL" id="JBHTIH010000002">
    <property type="protein sequence ID" value="MFD0738444.1"/>
    <property type="molecule type" value="Genomic_DNA"/>
</dbReference>
<dbReference type="InterPro" id="IPR052155">
    <property type="entry name" value="Biofilm_reg_signaling"/>
</dbReference>
<protein>
    <submittedName>
        <fullName evidence="3">Bifunctional diguanylate cyclase/phosphodiesterase</fullName>
    </submittedName>
</protein>
<dbReference type="SUPFAM" id="SSF55073">
    <property type="entry name" value="Nucleotide cyclase"/>
    <property type="match status" value="1"/>
</dbReference>
<evidence type="ECO:0000313" key="4">
    <source>
        <dbReference type="Proteomes" id="UP001597090"/>
    </source>
</evidence>